<proteinExistence type="predicted"/>
<dbReference type="Proteomes" id="UP001164929">
    <property type="component" value="Chromosome 5"/>
</dbReference>
<keyword evidence="2" id="KW-1185">Reference proteome</keyword>
<dbReference type="EMBL" id="JAQIZT010000005">
    <property type="protein sequence ID" value="KAJ6995605.1"/>
    <property type="molecule type" value="Genomic_DNA"/>
</dbReference>
<evidence type="ECO:0000313" key="1">
    <source>
        <dbReference type="EMBL" id="KAJ6995605.1"/>
    </source>
</evidence>
<name>A0AAD6QRX8_9ROSI</name>
<dbReference type="AlphaFoldDB" id="A0AAD6QRX8"/>
<protein>
    <submittedName>
        <fullName evidence="1">Uncharacterized protein</fullName>
    </submittedName>
</protein>
<organism evidence="1 2">
    <name type="scientific">Populus alba x Populus x berolinensis</name>
    <dbReference type="NCBI Taxonomy" id="444605"/>
    <lineage>
        <taxon>Eukaryota</taxon>
        <taxon>Viridiplantae</taxon>
        <taxon>Streptophyta</taxon>
        <taxon>Embryophyta</taxon>
        <taxon>Tracheophyta</taxon>
        <taxon>Spermatophyta</taxon>
        <taxon>Magnoliopsida</taxon>
        <taxon>eudicotyledons</taxon>
        <taxon>Gunneridae</taxon>
        <taxon>Pentapetalae</taxon>
        <taxon>rosids</taxon>
        <taxon>fabids</taxon>
        <taxon>Malpighiales</taxon>
        <taxon>Salicaceae</taxon>
        <taxon>Saliceae</taxon>
        <taxon>Populus</taxon>
    </lineage>
</organism>
<gene>
    <name evidence="1" type="ORF">NC653_012447</name>
</gene>
<accession>A0AAD6QRX8</accession>
<evidence type="ECO:0000313" key="2">
    <source>
        <dbReference type="Proteomes" id="UP001164929"/>
    </source>
</evidence>
<comment type="caution">
    <text evidence="1">The sequence shown here is derived from an EMBL/GenBank/DDBJ whole genome shotgun (WGS) entry which is preliminary data.</text>
</comment>
<sequence>MKHHLLPRVIDMAAQAGDTGFSSVFAKHDVILVTAYMLHDNKYGHLKILDILEKRSKTAEQMSLVWI</sequence>
<reference evidence="1" key="1">
    <citation type="journal article" date="2023" name="Mol. Ecol. Resour.">
        <title>Chromosome-level genome assembly of a triploid poplar Populus alba 'Berolinensis'.</title>
        <authorList>
            <person name="Chen S."/>
            <person name="Yu Y."/>
            <person name="Wang X."/>
            <person name="Wang S."/>
            <person name="Zhang T."/>
            <person name="Zhou Y."/>
            <person name="He R."/>
            <person name="Meng N."/>
            <person name="Wang Y."/>
            <person name="Liu W."/>
            <person name="Liu Z."/>
            <person name="Liu J."/>
            <person name="Guo Q."/>
            <person name="Huang H."/>
            <person name="Sederoff R.R."/>
            <person name="Wang G."/>
            <person name="Qu G."/>
            <person name="Chen S."/>
        </authorList>
    </citation>
    <scope>NUCLEOTIDE SEQUENCE</scope>
    <source>
        <strain evidence="1">SC-2020</strain>
    </source>
</reference>